<dbReference type="InterPro" id="IPR001854">
    <property type="entry name" value="Ribosomal_uL29"/>
</dbReference>
<accession>A0A7D5R0T3</accession>
<dbReference type="HAMAP" id="MF_00374">
    <property type="entry name" value="Ribosomal_uL29"/>
    <property type="match status" value="1"/>
</dbReference>
<proteinExistence type="inferred from homology"/>
<evidence type="ECO:0000313" key="5">
    <source>
        <dbReference type="EMBL" id="QLH04700.1"/>
    </source>
</evidence>
<dbReference type="GO" id="GO:0003735">
    <property type="term" value="F:structural constituent of ribosome"/>
    <property type="evidence" value="ECO:0007669"/>
    <property type="project" value="InterPro"/>
</dbReference>
<name>A0A7D5R0T3_9ARCH</name>
<keyword evidence="3 4" id="KW-0687">Ribonucleoprotein</keyword>
<dbReference type="InterPro" id="IPR036049">
    <property type="entry name" value="Ribosomal_uL29_sf"/>
</dbReference>
<evidence type="ECO:0000313" key="6">
    <source>
        <dbReference type="Proteomes" id="UP000509441"/>
    </source>
</evidence>
<evidence type="ECO:0000256" key="4">
    <source>
        <dbReference type="HAMAP-Rule" id="MF_00374"/>
    </source>
</evidence>
<dbReference type="RefSeq" id="WP_179361912.1">
    <property type="nucleotide sequence ID" value="NZ_CP026994.1"/>
</dbReference>
<dbReference type="SUPFAM" id="SSF46561">
    <property type="entry name" value="Ribosomal protein L29 (L29p)"/>
    <property type="match status" value="1"/>
</dbReference>
<protein>
    <recommendedName>
        <fullName evidence="4">Large ribosomal subunit protein uL29</fullName>
    </recommendedName>
</protein>
<dbReference type="NCBIfam" id="TIGR00012">
    <property type="entry name" value="L29"/>
    <property type="match status" value="1"/>
</dbReference>
<dbReference type="OrthoDB" id="11736at2157"/>
<dbReference type="GO" id="GO:1990904">
    <property type="term" value="C:ribonucleoprotein complex"/>
    <property type="evidence" value="ECO:0007669"/>
    <property type="project" value="UniProtKB-KW"/>
</dbReference>
<keyword evidence="6" id="KW-1185">Reference proteome</keyword>
<comment type="similarity">
    <text evidence="1 4">Belongs to the universal ribosomal protein uL29 family.</text>
</comment>
<organism evidence="5 6">
    <name type="scientific">Nitrosopumilus oxyclinae</name>
    <dbReference type="NCBI Taxonomy" id="1959104"/>
    <lineage>
        <taxon>Archaea</taxon>
        <taxon>Nitrososphaerota</taxon>
        <taxon>Nitrososphaeria</taxon>
        <taxon>Nitrosopumilales</taxon>
        <taxon>Nitrosopumilaceae</taxon>
        <taxon>Nitrosopumilus</taxon>
    </lineage>
</organism>
<dbReference type="EMBL" id="CP026994">
    <property type="protein sequence ID" value="QLH04700.1"/>
    <property type="molecule type" value="Genomic_DNA"/>
</dbReference>
<dbReference type="Pfam" id="PF00831">
    <property type="entry name" value="Ribosomal_L29"/>
    <property type="match status" value="1"/>
</dbReference>
<evidence type="ECO:0000256" key="1">
    <source>
        <dbReference type="ARBA" id="ARBA00009254"/>
    </source>
</evidence>
<dbReference type="GeneID" id="56061258"/>
<gene>
    <name evidence="5" type="primary">rpmC</name>
    <name evidence="4" type="synonym">rpl29</name>
    <name evidence="5" type="ORF">C5F49_04775</name>
</gene>
<evidence type="ECO:0000256" key="2">
    <source>
        <dbReference type="ARBA" id="ARBA00022980"/>
    </source>
</evidence>
<evidence type="ECO:0000256" key="3">
    <source>
        <dbReference type="ARBA" id="ARBA00023274"/>
    </source>
</evidence>
<dbReference type="Proteomes" id="UP000509441">
    <property type="component" value="Chromosome"/>
</dbReference>
<dbReference type="GO" id="GO:0005840">
    <property type="term" value="C:ribosome"/>
    <property type="evidence" value="ECO:0007669"/>
    <property type="project" value="UniProtKB-KW"/>
</dbReference>
<dbReference type="GO" id="GO:0006412">
    <property type="term" value="P:translation"/>
    <property type="evidence" value="ECO:0007669"/>
    <property type="project" value="UniProtKB-UniRule"/>
</dbReference>
<dbReference type="Gene3D" id="1.10.287.310">
    <property type="match status" value="1"/>
</dbReference>
<dbReference type="AlphaFoldDB" id="A0A7D5R0T3"/>
<sequence length="68" mass="7964">MTRLSMKTIKQLNEKDLKGKIQETRSELAKLRIDGSKGTLRKESGKLKPLRHDIARMLTRLTEMRKEK</sequence>
<keyword evidence="2 4" id="KW-0689">Ribosomal protein</keyword>
<reference evidence="5 6" key="1">
    <citation type="submission" date="2018-02" db="EMBL/GenBank/DDBJ databases">
        <title>Complete genome of Nitrosopumilus oxyclinae HCE1.</title>
        <authorList>
            <person name="Qin W."/>
            <person name="Zheng Y."/>
            <person name="Stahl D.A."/>
        </authorList>
    </citation>
    <scope>NUCLEOTIDE SEQUENCE [LARGE SCALE GENOMIC DNA]</scope>
    <source>
        <strain evidence="5 6">HCE1</strain>
    </source>
</reference>
<dbReference type="KEGG" id="nox:C5F49_04775"/>